<dbReference type="PANTHER" id="PTHR35813:SF1">
    <property type="entry name" value="INNER MEMBRANE PROTEIN YBAN"/>
    <property type="match status" value="1"/>
</dbReference>
<proteinExistence type="predicted"/>
<dbReference type="AlphaFoldDB" id="A0A840CC15"/>
<evidence type="ECO:0000256" key="1">
    <source>
        <dbReference type="SAM" id="Phobius"/>
    </source>
</evidence>
<gene>
    <name evidence="2" type="ORF">GGR17_001403</name>
</gene>
<sequence>MRLLWLLFGLLSLGLAVIGAALPLLPTVPFLLLATFSFARSSERLHHWLLSHPAFGQQIMDWQERGAIRRSVKWLASLSIMGSFGIALFLGLRPTLLVIQATTLAAVTVFIWTRPEA</sequence>
<keyword evidence="1" id="KW-0812">Transmembrane</keyword>
<evidence type="ECO:0008006" key="4">
    <source>
        <dbReference type="Google" id="ProtNLM"/>
    </source>
</evidence>
<dbReference type="EMBL" id="JACIEQ010000001">
    <property type="protein sequence ID" value="MBB4021612.1"/>
    <property type="molecule type" value="Genomic_DNA"/>
</dbReference>
<dbReference type="RefSeq" id="WP_054537551.1">
    <property type="nucleotide sequence ID" value="NZ_JACIEQ010000001.1"/>
</dbReference>
<keyword evidence="1" id="KW-1133">Transmembrane helix</keyword>
<reference evidence="2" key="1">
    <citation type="submission" date="2020-08" db="EMBL/GenBank/DDBJ databases">
        <title>Genomic Encyclopedia of Type Strains, Phase IV (KMG-IV): sequencing the most valuable type-strain genomes for metagenomic binning, comparative biology and taxonomic classification.</title>
        <authorList>
            <person name="Goeker M."/>
        </authorList>
    </citation>
    <scope>NUCLEOTIDE SEQUENCE [LARGE SCALE GENOMIC DNA]</scope>
    <source>
        <strain evidence="2">DSM 105040</strain>
    </source>
</reference>
<dbReference type="InterPro" id="IPR007401">
    <property type="entry name" value="DUF454"/>
</dbReference>
<keyword evidence="1" id="KW-0472">Membrane</keyword>
<feature type="transmembrane region" description="Helical" evidence="1">
    <location>
        <begin position="96"/>
        <end position="113"/>
    </location>
</feature>
<dbReference type="PANTHER" id="PTHR35813">
    <property type="entry name" value="INNER MEMBRANE PROTEIN YBAN"/>
    <property type="match status" value="1"/>
</dbReference>
<dbReference type="Proteomes" id="UP000585681">
    <property type="component" value="Unassembled WGS sequence"/>
</dbReference>
<comment type="caution">
    <text evidence="2">The sequence shown here is derived from an EMBL/GenBank/DDBJ whole genome shotgun (WGS) entry which is preliminary data.</text>
</comment>
<dbReference type="GO" id="GO:0005886">
    <property type="term" value="C:plasma membrane"/>
    <property type="evidence" value="ECO:0007669"/>
    <property type="project" value="TreeGrafter"/>
</dbReference>
<dbReference type="Pfam" id="PF04304">
    <property type="entry name" value="DUF454"/>
    <property type="match status" value="1"/>
</dbReference>
<organism evidence="2 3">
    <name type="scientific">Actibacterium naphthalenivorans</name>
    <dbReference type="NCBI Taxonomy" id="1614693"/>
    <lineage>
        <taxon>Bacteria</taxon>
        <taxon>Pseudomonadati</taxon>
        <taxon>Pseudomonadota</taxon>
        <taxon>Alphaproteobacteria</taxon>
        <taxon>Rhodobacterales</taxon>
        <taxon>Roseobacteraceae</taxon>
        <taxon>Actibacterium</taxon>
    </lineage>
</organism>
<dbReference type="PIRSF" id="PIRSF016789">
    <property type="entry name" value="DUF454"/>
    <property type="match status" value="1"/>
</dbReference>
<accession>A0A840CC15</accession>
<name>A0A840CC15_9RHOB</name>
<keyword evidence="3" id="KW-1185">Reference proteome</keyword>
<protein>
    <recommendedName>
        <fullName evidence="4">Inner membrane protein YbaN</fullName>
    </recommendedName>
</protein>
<feature type="transmembrane region" description="Helical" evidence="1">
    <location>
        <begin position="71"/>
        <end position="90"/>
    </location>
</feature>
<evidence type="ECO:0000313" key="2">
    <source>
        <dbReference type="EMBL" id="MBB4021612.1"/>
    </source>
</evidence>
<evidence type="ECO:0000313" key="3">
    <source>
        <dbReference type="Proteomes" id="UP000585681"/>
    </source>
</evidence>